<keyword evidence="3 5" id="KW-1133">Transmembrane helix</keyword>
<feature type="transmembrane region" description="Helical" evidence="5">
    <location>
        <begin position="352"/>
        <end position="372"/>
    </location>
</feature>
<feature type="transmembrane region" description="Helical" evidence="5">
    <location>
        <begin position="65"/>
        <end position="84"/>
    </location>
</feature>
<feature type="transmembrane region" description="Helical" evidence="5">
    <location>
        <begin position="177"/>
        <end position="195"/>
    </location>
</feature>
<proteinExistence type="predicted"/>
<evidence type="ECO:0000313" key="7">
    <source>
        <dbReference type="EMBL" id="NDW04379.1"/>
    </source>
</evidence>
<dbReference type="InterPro" id="IPR007016">
    <property type="entry name" value="O-antigen_ligase-rel_domated"/>
</dbReference>
<reference evidence="7 8" key="1">
    <citation type="submission" date="2020-01" db="EMBL/GenBank/DDBJ databases">
        <title>Jiella pacifica sp. nov.</title>
        <authorList>
            <person name="Xue Z."/>
            <person name="Zhu S."/>
            <person name="Chen J."/>
            <person name="Yang J."/>
        </authorList>
    </citation>
    <scope>NUCLEOTIDE SEQUENCE [LARGE SCALE GENOMIC DNA]</scope>
    <source>
        <strain evidence="7 8">40Bstr34</strain>
    </source>
</reference>
<evidence type="ECO:0000313" key="8">
    <source>
        <dbReference type="Proteomes" id="UP000469011"/>
    </source>
</evidence>
<feature type="transmembrane region" description="Helical" evidence="5">
    <location>
        <begin position="110"/>
        <end position="127"/>
    </location>
</feature>
<feature type="transmembrane region" description="Helical" evidence="5">
    <location>
        <begin position="148"/>
        <end position="171"/>
    </location>
</feature>
<dbReference type="Proteomes" id="UP000469011">
    <property type="component" value="Unassembled WGS sequence"/>
</dbReference>
<feature type="transmembrane region" description="Helical" evidence="5">
    <location>
        <begin position="207"/>
        <end position="225"/>
    </location>
</feature>
<dbReference type="InterPro" id="IPR051533">
    <property type="entry name" value="WaaL-like"/>
</dbReference>
<evidence type="ECO:0000256" key="4">
    <source>
        <dbReference type="ARBA" id="ARBA00023136"/>
    </source>
</evidence>
<dbReference type="RefSeq" id="WP_163462575.1">
    <property type="nucleotide sequence ID" value="NZ_JAAAMG010000005.1"/>
</dbReference>
<gene>
    <name evidence="7" type="ORF">GTK09_08040</name>
</gene>
<dbReference type="EMBL" id="JAAAMG010000005">
    <property type="protein sequence ID" value="NDW04379.1"/>
    <property type="molecule type" value="Genomic_DNA"/>
</dbReference>
<evidence type="ECO:0000256" key="1">
    <source>
        <dbReference type="ARBA" id="ARBA00004141"/>
    </source>
</evidence>
<name>A0A6N9T3G9_9HYPH</name>
<keyword evidence="4 5" id="KW-0472">Membrane</keyword>
<evidence type="ECO:0000256" key="3">
    <source>
        <dbReference type="ARBA" id="ARBA00022989"/>
    </source>
</evidence>
<keyword evidence="2 5" id="KW-0812">Transmembrane</keyword>
<protein>
    <recommendedName>
        <fullName evidence="6">O-antigen ligase-related domain-containing protein</fullName>
    </recommendedName>
</protein>
<dbReference type="PANTHER" id="PTHR37422:SF23">
    <property type="entry name" value="TEICHURONIC ACID BIOSYNTHESIS PROTEIN TUAE"/>
    <property type="match status" value="1"/>
</dbReference>
<keyword evidence="8" id="KW-1185">Reference proteome</keyword>
<feature type="domain" description="O-antigen ligase-related" evidence="6">
    <location>
        <begin position="161"/>
        <end position="300"/>
    </location>
</feature>
<accession>A0A6N9T3G9</accession>
<feature type="transmembrane region" description="Helical" evidence="5">
    <location>
        <begin position="329"/>
        <end position="346"/>
    </location>
</feature>
<comment type="subcellular location">
    <subcellularLocation>
        <location evidence="1">Membrane</location>
        <topology evidence="1">Multi-pass membrane protein</topology>
    </subcellularLocation>
</comment>
<evidence type="ECO:0000256" key="2">
    <source>
        <dbReference type="ARBA" id="ARBA00022692"/>
    </source>
</evidence>
<feature type="transmembrane region" description="Helical" evidence="5">
    <location>
        <begin position="35"/>
        <end position="53"/>
    </location>
</feature>
<evidence type="ECO:0000256" key="5">
    <source>
        <dbReference type="SAM" id="Phobius"/>
    </source>
</evidence>
<dbReference type="PANTHER" id="PTHR37422">
    <property type="entry name" value="TEICHURONIC ACID BIOSYNTHESIS PROTEIN TUAE"/>
    <property type="match status" value="1"/>
</dbReference>
<feature type="transmembrane region" description="Helical" evidence="5">
    <location>
        <begin position="294"/>
        <end position="317"/>
    </location>
</feature>
<dbReference type="GO" id="GO:0016020">
    <property type="term" value="C:membrane"/>
    <property type="evidence" value="ECO:0007669"/>
    <property type="project" value="UniProtKB-SubCell"/>
</dbReference>
<dbReference type="AlphaFoldDB" id="A0A6N9T3G9"/>
<comment type="caution">
    <text evidence="7">The sequence shown here is derived from an EMBL/GenBank/DDBJ whole genome shotgun (WGS) entry which is preliminary data.</text>
</comment>
<sequence length="376" mass="40495">MAGNPMANPVWGAVAENLGFSGGAVSIAPGVTLRSIPGVAVPFLVFGTALLLSRDDVEGLRTWRALALLGITVPLFGLLRYLAFPNMRLFDQTFLDPTVVTSVFVNRNNAATFFGLASLAALGWLFWQTSQPGRTRSPRTPSQPGLAFLERHTGILLTTLVLLATLVALFLTRSRAGIVLSFASLLAALLGIIHTSRWRDVGPVGRWTATGTVILAAFAVFSLFGGQTLLRVETSGYDEGRACLYRETLAAIGDNPLWGTGFGTFEDVFAMYRLPECGIYGIIEQAHNSYLEAYLGLGLPFVPLFLVCLVLLLRCYLTGLRERRRLRPIPIVCLAALGLVLAHSAVDFPIQIHGIAVYFAALLGSGAGISLARSER</sequence>
<dbReference type="Pfam" id="PF04932">
    <property type="entry name" value="Wzy_C"/>
    <property type="match status" value="1"/>
</dbReference>
<organism evidence="7 8">
    <name type="scientific">Jiella pacifica</name>
    <dbReference type="NCBI Taxonomy" id="2696469"/>
    <lineage>
        <taxon>Bacteria</taxon>
        <taxon>Pseudomonadati</taxon>
        <taxon>Pseudomonadota</taxon>
        <taxon>Alphaproteobacteria</taxon>
        <taxon>Hyphomicrobiales</taxon>
        <taxon>Aurantimonadaceae</taxon>
        <taxon>Jiella</taxon>
    </lineage>
</organism>
<evidence type="ECO:0000259" key="6">
    <source>
        <dbReference type="Pfam" id="PF04932"/>
    </source>
</evidence>